<name>A0A935IJ51_9MICO</name>
<dbReference type="GO" id="GO:0046872">
    <property type="term" value="F:metal ion binding"/>
    <property type="evidence" value="ECO:0007669"/>
    <property type="project" value="UniProtKB-KW"/>
</dbReference>
<comment type="caution">
    <text evidence="6">The sequence shown here is derived from an EMBL/GenBank/DDBJ whole genome shotgun (WGS) entry which is preliminary data.</text>
</comment>
<sequence>MHDQRSIILARVRRVLAERIRPAETTVVTPLDAAAWAVTEPDGIPGQGEPVPAQVALAADFTSTAVGMPWGPPWGTTWFRFRASVPPDLRGAPLEAVIDLGWTSGSVGGQAEGLVFDKGGRIIKGIHPRNAWVPVRPNDKGKVRFYVEAAANPEVLRSRSFAPTSVGRKQTADPTPLYRLARADLVEVHHEVRELIADVVTLLGLAEVLPETATRAWTVLRALDEAMDALDLADIVGTAAAARAVLAPALAVRAAEGTHEISAIGHAHIDSAWLWPVRETRRKVARTVADVLHLAQSRPGVVFALPAAQHGAWLEEDQPDLFARLQAAVAAGAVVPVGGMWVEPDGNLLAGESVCRQLTFGARWFAERLGHRCDEVWLPDSFGYSAALPQLARLAGMRWMLTQKISWNEVDRFPHHSFLWEGIDGTRIFTHFPPADTYSSELTSVDLTRAASAFADKGRARRSLLPFGYGDGGGGPTREMFAQADRVADLDGSPRVRVESPAAFFERAEAEHRDPSVWVGELYLERHRGTFTSQARTKAGNRRCEGLLREAELWWTSAALRGLGDYPAQALDRLWRQVLLGQFHDILPGSSIGWVHDEVERTHAEVEAELEDLITQALALLCNEGEAPQDADADGPTEWVSFSADPLAGDGVALGGTAYLGDSESSAPAVTVVATGTAAVLDNGRLQVTIDARGLVTSVRDLAADRELIPPGTVGNLLQCHPDLPNAWDAWDLDPFYRNTVVDLTEVDELGVQTLDDGSAEVRVVRPLGTRGSQATQTLSLAPGAEHLDIEVEVDWRERDTILKLAWPLDVHTAEARFETQFGHVTRPIHENTTWDRYRFEVPALRWVHVGEPGYGIAIANARTYGWDVSRSARAGGATFTTVRASLLRGSQFPDPDADLGTHRFGFRLVPGADVGGAVAAGYAVAHPPRVVAGRAGRHTEPVVRVEGAVVETVKPAEDGSGALVVRLYEHLGRRAAATLALAPDVPLDLAQAHEVDLHEQPRDTIDQPSAVRGLDEFGSLRLALGPFQILTVRISTKS</sequence>
<protein>
    <submittedName>
        <fullName evidence="6">Alpha-mannosidase</fullName>
    </submittedName>
</protein>
<dbReference type="AlphaFoldDB" id="A0A935IJ51"/>
<dbReference type="GO" id="GO:0030246">
    <property type="term" value="F:carbohydrate binding"/>
    <property type="evidence" value="ECO:0007669"/>
    <property type="project" value="InterPro"/>
</dbReference>
<dbReference type="InterPro" id="IPR015341">
    <property type="entry name" value="Glyco_hydro_38_cen"/>
</dbReference>
<dbReference type="SUPFAM" id="SSF74650">
    <property type="entry name" value="Galactose mutarotase-like"/>
    <property type="match status" value="1"/>
</dbReference>
<gene>
    <name evidence="6" type="ORF">IPI13_03845</name>
</gene>
<dbReference type="GO" id="GO:0004559">
    <property type="term" value="F:alpha-mannosidase activity"/>
    <property type="evidence" value="ECO:0007669"/>
    <property type="project" value="InterPro"/>
</dbReference>
<dbReference type="CDD" id="cd10789">
    <property type="entry name" value="GH38N_AMII_ER_cytosolic"/>
    <property type="match status" value="1"/>
</dbReference>
<dbReference type="InterPro" id="IPR011682">
    <property type="entry name" value="Glyco_hydro_38_C"/>
</dbReference>
<evidence type="ECO:0000256" key="1">
    <source>
        <dbReference type="ARBA" id="ARBA00009792"/>
    </source>
</evidence>
<dbReference type="GO" id="GO:0006013">
    <property type="term" value="P:mannose metabolic process"/>
    <property type="evidence" value="ECO:0007669"/>
    <property type="project" value="InterPro"/>
</dbReference>
<dbReference type="SMART" id="SM00872">
    <property type="entry name" value="Alpha-mann_mid"/>
    <property type="match status" value="1"/>
</dbReference>
<dbReference type="Gene3D" id="1.20.1270.50">
    <property type="entry name" value="Glycoside hydrolase family 38, central domain"/>
    <property type="match status" value="1"/>
</dbReference>
<dbReference type="EMBL" id="JADJIB010000001">
    <property type="protein sequence ID" value="MBK7272315.1"/>
    <property type="molecule type" value="Genomic_DNA"/>
</dbReference>
<evidence type="ECO:0000256" key="4">
    <source>
        <dbReference type="ARBA" id="ARBA00023295"/>
    </source>
</evidence>
<proteinExistence type="inferred from homology"/>
<evidence type="ECO:0000256" key="2">
    <source>
        <dbReference type="ARBA" id="ARBA00022723"/>
    </source>
</evidence>
<dbReference type="InterPro" id="IPR011013">
    <property type="entry name" value="Gal_mutarotase_sf_dom"/>
</dbReference>
<reference evidence="6 7" key="1">
    <citation type="submission" date="2020-10" db="EMBL/GenBank/DDBJ databases">
        <title>Connecting structure to function with the recovery of over 1000 high-quality activated sludge metagenome-assembled genomes encoding full-length rRNA genes using long-read sequencing.</title>
        <authorList>
            <person name="Singleton C.M."/>
            <person name="Petriglieri F."/>
            <person name="Kristensen J.M."/>
            <person name="Kirkegaard R.H."/>
            <person name="Michaelsen T.Y."/>
            <person name="Andersen M.H."/>
            <person name="Karst S.M."/>
            <person name="Dueholm M.S."/>
            <person name="Nielsen P.H."/>
            <person name="Albertsen M."/>
        </authorList>
    </citation>
    <scope>NUCLEOTIDE SEQUENCE [LARGE SCALE GENOMIC DNA]</scope>
    <source>
        <strain evidence="6">Ega_18-Q3-R5-49_MAXAC.001</strain>
    </source>
</reference>
<dbReference type="GO" id="GO:0009313">
    <property type="term" value="P:oligosaccharide catabolic process"/>
    <property type="evidence" value="ECO:0007669"/>
    <property type="project" value="TreeGrafter"/>
</dbReference>
<dbReference type="InterPro" id="IPR027291">
    <property type="entry name" value="Glyco_hydro_38_N_sf"/>
</dbReference>
<keyword evidence="3" id="KW-0378">Hydrolase</keyword>
<feature type="domain" description="Glycoside hydrolase family 38 central" evidence="5">
    <location>
        <begin position="525"/>
        <end position="603"/>
    </location>
</feature>
<dbReference type="PANTHER" id="PTHR46017:SF1">
    <property type="entry name" value="ALPHA-MANNOSIDASE 2C1"/>
    <property type="match status" value="1"/>
</dbReference>
<dbReference type="SUPFAM" id="SSF88688">
    <property type="entry name" value="Families 57/38 glycoside transferase middle domain"/>
    <property type="match status" value="1"/>
</dbReference>
<evidence type="ECO:0000256" key="3">
    <source>
        <dbReference type="ARBA" id="ARBA00022801"/>
    </source>
</evidence>
<dbReference type="InterPro" id="IPR000602">
    <property type="entry name" value="Glyco_hydro_38_N"/>
</dbReference>
<dbReference type="Pfam" id="PF22907">
    <property type="entry name" value="Ams1-like_1st"/>
    <property type="match status" value="1"/>
</dbReference>
<dbReference type="Pfam" id="PF09261">
    <property type="entry name" value="Alpha-mann_mid"/>
    <property type="match status" value="1"/>
</dbReference>
<keyword evidence="2" id="KW-0479">Metal-binding</keyword>
<accession>A0A935IJ51</accession>
<dbReference type="Pfam" id="PF07748">
    <property type="entry name" value="Glyco_hydro_38C"/>
    <property type="match status" value="1"/>
</dbReference>
<dbReference type="Pfam" id="PF01074">
    <property type="entry name" value="Glyco_hydro_38N"/>
    <property type="match status" value="1"/>
</dbReference>
<dbReference type="PANTHER" id="PTHR46017">
    <property type="entry name" value="ALPHA-MANNOSIDASE 2C1"/>
    <property type="match status" value="1"/>
</dbReference>
<dbReference type="SUPFAM" id="SSF88713">
    <property type="entry name" value="Glycoside hydrolase/deacetylase"/>
    <property type="match status" value="1"/>
</dbReference>
<evidence type="ECO:0000259" key="5">
    <source>
        <dbReference type="SMART" id="SM00872"/>
    </source>
</evidence>
<keyword evidence="4" id="KW-0326">Glycosidase</keyword>
<dbReference type="Gene3D" id="3.20.110.10">
    <property type="entry name" value="Glycoside hydrolase 38, N terminal domain"/>
    <property type="match status" value="1"/>
</dbReference>
<organism evidence="6 7">
    <name type="scientific">Candidatus Phosphoribacter hodrii</name>
    <dbReference type="NCBI Taxonomy" id="2953743"/>
    <lineage>
        <taxon>Bacteria</taxon>
        <taxon>Bacillati</taxon>
        <taxon>Actinomycetota</taxon>
        <taxon>Actinomycetes</taxon>
        <taxon>Micrococcales</taxon>
        <taxon>Dermatophilaceae</taxon>
        <taxon>Candidatus Phosphoribacter</taxon>
    </lineage>
</organism>
<dbReference type="InterPro" id="IPR028995">
    <property type="entry name" value="Glyco_hydro_57/38_cen_sf"/>
</dbReference>
<dbReference type="Gene3D" id="2.70.98.30">
    <property type="entry name" value="Golgi alpha-mannosidase II, domain 4"/>
    <property type="match status" value="1"/>
</dbReference>
<dbReference type="InterPro" id="IPR054723">
    <property type="entry name" value="Ams1-like_N"/>
</dbReference>
<dbReference type="FunFam" id="1.20.1270.50:FF:000004">
    <property type="entry name" value="alpha-mannosidase 2C1 isoform X1"/>
    <property type="match status" value="1"/>
</dbReference>
<dbReference type="FunFam" id="3.20.110.10:FF:000002">
    <property type="entry name" value="alpha-mannosidase 2C1 isoform X1"/>
    <property type="match status" value="1"/>
</dbReference>
<dbReference type="InterPro" id="IPR041147">
    <property type="entry name" value="GH38_C"/>
</dbReference>
<evidence type="ECO:0000313" key="6">
    <source>
        <dbReference type="EMBL" id="MBK7272315.1"/>
    </source>
</evidence>
<dbReference type="InterPro" id="IPR037094">
    <property type="entry name" value="Glyco_hydro_38_cen_sf"/>
</dbReference>
<dbReference type="Proteomes" id="UP000726105">
    <property type="component" value="Unassembled WGS sequence"/>
</dbReference>
<evidence type="ECO:0000313" key="7">
    <source>
        <dbReference type="Proteomes" id="UP000726105"/>
    </source>
</evidence>
<comment type="similarity">
    <text evidence="1">Belongs to the glycosyl hydrolase 38 family.</text>
</comment>
<dbReference type="Pfam" id="PF17677">
    <property type="entry name" value="Glyco_hydro38C2"/>
    <property type="match status" value="1"/>
</dbReference>
<dbReference type="InterPro" id="IPR011330">
    <property type="entry name" value="Glyco_hydro/deAcase_b/a-brl"/>
</dbReference>